<evidence type="ECO:0000313" key="2">
    <source>
        <dbReference type="EMBL" id="EDU58023.1"/>
    </source>
</evidence>
<evidence type="ECO:0000313" key="3">
    <source>
        <dbReference type="Proteomes" id="UP000004506"/>
    </source>
</evidence>
<dbReference type="GeneID" id="93517699"/>
<reference evidence="3" key="2">
    <citation type="submission" date="2008-04" db="EMBL/GenBank/DDBJ databases">
        <title>Draft genome sequence of Providencia stuartii(ATCC 25827).</title>
        <authorList>
            <person name="Sudarsanam P."/>
            <person name="Ley R."/>
            <person name="Guruge J."/>
            <person name="Turnbaugh P.J."/>
            <person name="Mahowald M."/>
            <person name="Liep D."/>
            <person name="Gordon J."/>
        </authorList>
    </citation>
    <scope>NUCLEOTIDE SEQUENCE [LARGE SCALE GENOMIC DNA]</scope>
    <source>
        <strain evidence="3">ATCC 25827</strain>
    </source>
</reference>
<name>A0AA87CT06_PROST</name>
<feature type="region of interest" description="Disordered" evidence="1">
    <location>
        <begin position="1"/>
        <end position="21"/>
    </location>
</feature>
<accession>A0AA87CT06</accession>
<reference evidence="3" key="1">
    <citation type="submission" date="2008-04" db="EMBL/GenBank/DDBJ databases">
        <title>Draft genome sequence of Providencia stuartii (ATCC 25827).</title>
        <authorList>
            <person name="Sudarsanam P."/>
            <person name="Ley R."/>
            <person name="Guruge J."/>
            <person name="Turnbaugh P.J."/>
            <person name="Mahowald M."/>
            <person name="Liep D."/>
            <person name="Gordon J."/>
        </authorList>
    </citation>
    <scope>NUCLEOTIDE SEQUENCE [LARGE SCALE GENOMIC DNA]</scope>
    <source>
        <strain evidence="3">ATCC 25827</strain>
    </source>
</reference>
<dbReference type="AlphaFoldDB" id="A0AA87CT06"/>
<sequence>MNHSITNRHSKNSRGISGNEMSTMNNSFAMLMIYHGLTSSEAKSSHEKEVPTFYKATR</sequence>
<evidence type="ECO:0000256" key="1">
    <source>
        <dbReference type="SAM" id="MobiDB-lite"/>
    </source>
</evidence>
<comment type="caution">
    <text evidence="2">The sequence shown here is derived from an EMBL/GenBank/DDBJ whole genome shotgun (WGS) entry which is preliminary data.</text>
</comment>
<dbReference type="Proteomes" id="UP000004506">
    <property type="component" value="Unassembled WGS sequence"/>
</dbReference>
<organism evidence="2 3">
    <name type="scientific">Providencia stuartii ATCC 25827</name>
    <dbReference type="NCBI Taxonomy" id="471874"/>
    <lineage>
        <taxon>Bacteria</taxon>
        <taxon>Pseudomonadati</taxon>
        <taxon>Pseudomonadota</taxon>
        <taxon>Gammaproteobacteria</taxon>
        <taxon>Enterobacterales</taxon>
        <taxon>Morganellaceae</taxon>
        <taxon>Providencia</taxon>
    </lineage>
</organism>
<gene>
    <name evidence="2" type="ORF">PROSTU_04075</name>
</gene>
<protein>
    <submittedName>
        <fullName evidence="2">Uncharacterized protein</fullName>
    </submittedName>
</protein>
<dbReference type="RefSeq" id="WP_004926002.1">
    <property type="nucleotide sequence ID" value="NZ_DS607679.1"/>
</dbReference>
<proteinExistence type="predicted"/>
<reference evidence="2 3" key="3">
    <citation type="submission" date="2008-05" db="EMBL/GenBank/DDBJ databases">
        <authorList>
            <person name="Fulton L."/>
            <person name="Clifton S."/>
            <person name="Fulton B."/>
            <person name="Xu J."/>
            <person name="Minx P."/>
            <person name="Pepin K.H."/>
            <person name="Johnson M."/>
            <person name="Thiruvilangam P."/>
            <person name="Bhonagiri V."/>
            <person name="Nash W.E."/>
            <person name="Mardis E.R."/>
            <person name="Wilson R.K."/>
        </authorList>
    </citation>
    <scope>NUCLEOTIDE SEQUENCE [LARGE SCALE GENOMIC DNA]</scope>
    <source>
        <strain evidence="2 3">ATCC 25827</strain>
    </source>
</reference>
<feature type="compositionally biased region" description="Basic residues" evidence="1">
    <location>
        <begin position="1"/>
        <end position="12"/>
    </location>
</feature>
<dbReference type="EMBL" id="ABJD02000103">
    <property type="protein sequence ID" value="EDU58023.1"/>
    <property type="molecule type" value="Genomic_DNA"/>
</dbReference>